<comment type="caution">
    <text evidence="6">The sequence shown here is derived from an EMBL/GenBank/DDBJ whole genome shotgun (WGS) entry which is preliminary data.</text>
</comment>
<evidence type="ECO:0000256" key="4">
    <source>
        <dbReference type="ARBA" id="ARBA00023136"/>
    </source>
</evidence>
<feature type="transmembrane region" description="Helical" evidence="5">
    <location>
        <begin position="97"/>
        <end position="114"/>
    </location>
</feature>
<feature type="transmembrane region" description="Helical" evidence="5">
    <location>
        <begin position="187"/>
        <end position="209"/>
    </location>
</feature>
<sequence length="270" mass="27956">MLTVVAALGLIVGVILALTGAGGGVLAVPLLVFGLHQTVQQAAPIALLAVGMAATLGAALAHRQGDLRYKAAALMGGIGLIFSPVGLWLAHRLDPQWLNGLFAVVLLWIARQSFRSQLNPGLPAEANETDLALLPCMRDDQSGKFIWTLPCARALAFAGALTGLLSGLLGVGGGFVLVPALQRFTNLSMQSITATALGVIAVVSWFGAFHGLKTAGMDWQLAATFSAAALAGMVGGRGLSKRMPALLIRRLFGVLSVLVALLMLKSVFAQ</sequence>
<comment type="subcellular location">
    <subcellularLocation>
        <location evidence="5">Cell membrane</location>
        <topology evidence="5">Multi-pass membrane protein</topology>
    </subcellularLocation>
    <subcellularLocation>
        <location evidence="1">Membrane</location>
        <topology evidence="1">Multi-pass membrane protein</topology>
    </subcellularLocation>
</comment>
<keyword evidence="4 5" id="KW-0472">Membrane</keyword>
<evidence type="ECO:0000256" key="1">
    <source>
        <dbReference type="ARBA" id="ARBA00004141"/>
    </source>
</evidence>
<feature type="transmembrane region" description="Helical" evidence="5">
    <location>
        <begin position="221"/>
        <end position="240"/>
    </location>
</feature>
<dbReference type="InterPro" id="IPR051598">
    <property type="entry name" value="TSUP/Inactive_protease-like"/>
</dbReference>
<keyword evidence="3 5" id="KW-1133">Transmembrane helix</keyword>
<keyword evidence="7" id="KW-1185">Reference proteome</keyword>
<keyword evidence="2 5" id="KW-0812">Transmembrane</keyword>
<dbReference type="PANTHER" id="PTHR43701:SF2">
    <property type="entry name" value="MEMBRANE TRANSPORTER PROTEIN YJNA-RELATED"/>
    <property type="match status" value="1"/>
</dbReference>
<proteinExistence type="inferred from homology"/>
<feature type="transmembrane region" description="Helical" evidence="5">
    <location>
        <begin position="154"/>
        <end position="181"/>
    </location>
</feature>
<dbReference type="EMBL" id="JANIGO010000002">
    <property type="protein sequence ID" value="MCQ8896302.1"/>
    <property type="molecule type" value="Genomic_DNA"/>
</dbReference>
<evidence type="ECO:0000256" key="3">
    <source>
        <dbReference type="ARBA" id="ARBA00022989"/>
    </source>
</evidence>
<organism evidence="6 7">
    <name type="scientific">Limnobacter humi</name>
    <dbReference type="NCBI Taxonomy" id="1778671"/>
    <lineage>
        <taxon>Bacteria</taxon>
        <taxon>Pseudomonadati</taxon>
        <taxon>Pseudomonadota</taxon>
        <taxon>Betaproteobacteria</taxon>
        <taxon>Burkholderiales</taxon>
        <taxon>Burkholderiaceae</taxon>
        <taxon>Limnobacter</taxon>
    </lineage>
</organism>
<evidence type="ECO:0000313" key="6">
    <source>
        <dbReference type="EMBL" id="MCQ8896302.1"/>
    </source>
</evidence>
<evidence type="ECO:0000313" key="7">
    <source>
        <dbReference type="Proteomes" id="UP001204142"/>
    </source>
</evidence>
<name>A0ABT1WHW5_9BURK</name>
<comment type="similarity">
    <text evidence="5">Belongs to the 4-toluene sulfonate uptake permease (TSUP) (TC 2.A.102) family.</text>
</comment>
<feature type="transmembrane region" description="Helical" evidence="5">
    <location>
        <begin position="246"/>
        <end position="264"/>
    </location>
</feature>
<reference evidence="6 7" key="1">
    <citation type="submission" date="2022-07" db="EMBL/GenBank/DDBJ databases">
        <authorList>
            <person name="Xamxidin M."/>
            <person name="Wu M."/>
        </authorList>
    </citation>
    <scope>NUCLEOTIDE SEQUENCE [LARGE SCALE GENOMIC DNA]</scope>
    <source>
        <strain evidence="6 7">NBRC 111650</strain>
    </source>
</reference>
<evidence type="ECO:0000256" key="5">
    <source>
        <dbReference type="RuleBase" id="RU363041"/>
    </source>
</evidence>
<accession>A0ABT1WHW5</accession>
<dbReference type="Pfam" id="PF01925">
    <property type="entry name" value="TauE"/>
    <property type="match status" value="1"/>
</dbReference>
<dbReference type="InterPro" id="IPR002781">
    <property type="entry name" value="TM_pro_TauE-like"/>
</dbReference>
<dbReference type="Proteomes" id="UP001204142">
    <property type="component" value="Unassembled WGS sequence"/>
</dbReference>
<gene>
    <name evidence="6" type="ORF">NQT62_07625</name>
</gene>
<dbReference type="RefSeq" id="WP_256764073.1">
    <property type="nucleotide sequence ID" value="NZ_JANIGO010000002.1"/>
</dbReference>
<keyword evidence="5" id="KW-1003">Cell membrane</keyword>
<protein>
    <recommendedName>
        <fullName evidence="5">Probable membrane transporter protein</fullName>
    </recommendedName>
</protein>
<feature type="transmembrane region" description="Helical" evidence="5">
    <location>
        <begin position="73"/>
        <end position="91"/>
    </location>
</feature>
<feature type="transmembrane region" description="Helical" evidence="5">
    <location>
        <begin position="43"/>
        <end position="61"/>
    </location>
</feature>
<dbReference type="PANTHER" id="PTHR43701">
    <property type="entry name" value="MEMBRANE TRANSPORTER PROTEIN MJ0441-RELATED"/>
    <property type="match status" value="1"/>
</dbReference>
<evidence type="ECO:0000256" key="2">
    <source>
        <dbReference type="ARBA" id="ARBA00022692"/>
    </source>
</evidence>